<accession>A0ABW5Z4Y4</accession>
<sequence>MLDDKSHSERLQEKREEKKHKEQEQTPIEKREVVMHGAALKCPLAQGFGTLVVTSNDILLQDQKWATVNDDSNMVNLQFKGTCGHSKWPAQKIPPPPCMSVINLSPWQKLGTTLVQEQEVLVKESFINCEPAFNTAVAKPIPKVESIAIKDNPGVLDVYFAKFNINSKTEKKGTTTTTVKTLELTKVQERGLSYNIALVIDTSGLEGKKLKVNIKSGDKKVLSEVDTSVKFIDLKDIDAVKDPANYKNVVAKDTFEIEVGKFASDATLSNKDDFKNKAILKLMLNQKPGNLSFDMAKLILDDSNGEALLYVEVNCTEPDVEYNGVAGSSGSKNLFLKGEGKYFKIKHKEQPWIKTAREEMEKGVTEASHCNTIINDYHQVNREHKPSGCATITNAWCASFIGWCLKENEFSAQLDPGAYSYGYTNTRYRNKKVKKDGKTVTLPDHFDDPVWSQKTNNNQLALGAICVVNNRKHVTFAVAKNKEGTHLFGLGGNQGDAVKISPYNTINSSVYPIEYTIKDEDYELPIYYRELKAESVT</sequence>
<gene>
    <name evidence="2" type="ORF">ACFSX9_01395</name>
</gene>
<evidence type="ECO:0000256" key="1">
    <source>
        <dbReference type="SAM" id="MobiDB-lite"/>
    </source>
</evidence>
<proteinExistence type="predicted"/>
<dbReference type="InterPro" id="IPR025460">
    <property type="entry name" value="DUF4280"/>
</dbReference>
<evidence type="ECO:0000313" key="2">
    <source>
        <dbReference type="EMBL" id="MFD2907381.1"/>
    </source>
</evidence>
<dbReference type="RefSeq" id="WP_379803449.1">
    <property type="nucleotide sequence ID" value="NZ_JBHUOL010000003.1"/>
</dbReference>
<protein>
    <submittedName>
        <fullName evidence="2">PAAR-like protein</fullName>
    </submittedName>
</protein>
<comment type="caution">
    <text evidence="2">The sequence shown here is derived from an EMBL/GenBank/DDBJ whole genome shotgun (WGS) entry which is preliminary data.</text>
</comment>
<evidence type="ECO:0000313" key="3">
    <source>
        <dbReference type="Proteomes" id="UP001597549"/>
    </source>
</evidence>
<feature type="region of interest" description="Disordered" evidence="1">
    <location>
        <begin position="1"/>
        <end position="28"/>
    </location>
</feature>
<name>A0ABW5Z4Y4_9FLAO</name>
<dbReference type="Pfam" id="PF14107">
    <property type="entry name" value="DUF4280"/>
    <property type="match status" value="1"/>
</dbReference>
<keyword evidence="3" id="KW-1185">Reference proteome</keyword>
<dbReference type="Proteomes" id="UP001597549">
    <property type="component" value="Unassembled WGS sequence"/>
</dbReference>
<reference evidence="3" key="1">
    <citation type="journal article" date="2019" name="Int. J. Syst. Evol. Microbiol.">
        <title>The Global Catalogue of Microorganisms (GCM) 10K type strain sequencing project: providing services to taxonomists for standard genome sequencing and annotation.</title>
        <authorList>
            <consortium name="The Broad Institute Genomics Platform"/>
            <consortium name="The Broad Institute Genome Sequencing Center for Infectious Disease"/>
            <person name="Wu L."/>
            <person name="Ma J."/>
        </authorList>
    </citation>
    <scope>NUCLEOTIDE SEQUENCE [LARGE SCALE GENOMIC DNA]</scope>
    <source>
        <strain evidence="3">KCTC 52644</strain>
    </source>
</reference>
<dbReference type="EMBL" id="JBHUOL010000003">
    <property type="protein sequence ID" value="MFD2907381.1"/>
    <property type="molecule type" value="Genomic_DNA"/>
</dbReference>
<organism evidence="2 3">
    <name type="scientific">Flavobacterium ardleyense</name>
    <dbReference type="NCBI Taxonomy" id="2038737"/>
    <lineage>
        <taxon>Bacteria</taxon>
        <taxon>Pseudomonadati</taxon>
        <taxon>Bacteroidota</taxon>
        <taxon>Flavobacteriia</taxon>
        <taxon>Flavobacteriales</taxon>
        <taxon>Flavobacteriaceae</taxon>
        <taxon>Flavobacterium</taxon>
    </lineage>
</organism>